<dbReference type="PROSITE" id="PS50082">
    <property type="entry name" value="WD_REPEATS_2"/>
    <property type="match status" value="1"/>
</dbReference>
<keyword evidence="1 3" id="KW-0853">WD repeat</keyword>
<dbReference type="InterPro" id="IPR015943">
    <property type="entry name" value="WD40/YVTN_repeat-like_dom_sf"/>
</dbReference>
<evidence type="ECO:0000313" key="7">
    <source>
        <dbReference type="EMBL" id="OMJ84807.1"/>
    </source>
</evidence>
<feature type="coiled-coil region" evidence="4">
    <location>
        <begin position="1209"/>
        <end position="1240"/>
    </location>
</feature>
<feature type="compositionally biased region" description="Basic and acidic residues" evidence="5">
    <location>
        <begin position="1459"/>
        <end position="1475"/>
    </location>
</feature>
<dbReference type="EMBL" id="MPUH01000257">
    <property type="protein sequence ID" value="OMJ84807.1"/>
    <property type="molecule type" value="Genomic_DNA"/>
</dbReference>
<feature type="transmembrane region" description="Helical" evidence="6">
    <location>
        <begin position="1089"/>
        <end position="1110"/>
    </location>
</feature>
<dbReference type="Pfam" id="PF00400">
    <property type="entry name" value="WD40"/>
    <property type="match status" value="1"/>
</dbReference>
<protein>
    <submittedName>
        <fullName evidence="7">Uncharacterized protein</fullName>
    </submittedName>
</protein>
<feature type="transmembrane region" description="Helical" evidence="6">
    <location>
        <begin position="890"/>
        <end position="911"/>
    </location>
</feature>
<keyword evidence="4" id="KW-0175">Coiled coil</keyword>
<dbReference type="SUPFAM" id="SSF50978">
    <property type="entry name" value="WD40 repeat-like"/>
    <property type="match status" value="1"/>
</dbReference>
<feature type="transmembrane region" description="Helical" evidence="6">
    <location>
        <begin position="916"/>
        <end position="938"/>
    </location>
</feature>
<keyword evidence="2" id="KW-0677">Repeat</keyword>
<evidence type="ECO:0000256" key="3">
    <source>
        <dbReference type="PROSITE-ProRule" id="PRU00221"/>
    </source>
</evidence>
<evidence type="ECO:0000256" key="4">
    <source>
        <dbReference type="SAM" id="Coils"/>
    </source>
</evidence>
<name>A0A1R2C724_9CILI</name>
<dbReference type="InterPro" id="IPR036322">
    <property type="entry name" value="WD40_repeat_dom_sf"/>
</dbReference>
<dbReference type="InterPro" id="IPR019775">
    <property type="entry name" value="WD40_repeat_CS"/>
</dbReference>
<dbReference type="InterPro" id="IPR001680">
    <property type="entry name" value="WD40_rpt"/>
</dbReference>
<dbReference type="SMART" id="SM00320">
    <property type="entry name" value="WD40"/>
    <property type="match status" value="6"/>
</dbReference>
<dbReference type="Proteomes" id="UP000187209">
    <property type="component" value="Unassembled WGS sequence"/>
</dbReference>
<keyword evidence="6" id="KW-0812">Transmembrane</keyword>
<dbReference type="SUPFAM" id="SSF50969">
    <property type="entry name" value="YVTN repeat-like/Quinoprotein amine dehydrogenase"/>
    <property type="match status" value="1"/>
</dbReference>
<comment type="caution">
    <text evidence="7">The sequence shown here is derived from an EMBL/GenBank/DDBJ whole genome shotgun (WGS) entry which is preliminary data.</text>
</comment>
<evidence type="ECO:0000256" key="5">
    <source>
        <dbReference type="SAM" id="MobiDB-lite"/>
    </source>
</evidence>
<feature type="repeat" description="WD" evidence="3">
    <location>
        <begin position="278"/>
        <end position="311"/>
    </location>
</feature>
<keyword evidence="6" id="KW-1133">Transmembrane helix</keyword>
<evidence type="ECO:0000256" key="6">
    <source>
        <dbReference type="SAM" id="Phobius"/>
    </source>
</evidence>
<feature type="transmembrane region" description="Helical" evidence="6">
    <location>
        <begin position="1030"/>
        <end position="1051"/>
    </location>
</feature>
<reference evidence="7 8" key="1">
    <citation type="submission" date="2016-11" db="EMBL/GenBank/DDBJ databases">
        <title>The macronuclear genome of Stentor coeruleus: a giant cell with tiny introns.</title>
        <authorList>
            <person name="Slabodnick M."/>
            <person name="Ruby J.G."/>
            <person name="Reiff S.B."/>
            <person name="Swart E.C."/>
            <person name="Gosai S."/>
            <person name="Prabakaran S."/>
            <person name="Witkowska E."/>
            <person name="Larue G.E."/>
            <person name="Fisher S."/>
            <person name="Freeman R.M."/>
            <person name="Gunawardena J."/>
            <person name="Chu W."/>
            <person name="Stover N.A."/>
            <person name="Gregory B.D."/>
            <person name="Nowacki M."/>
            <person name="Derisi J."/>
            <person name="Roy S.W."/>
            <person name="Marshall W.F."/>
            <person name="Sood P."/>
        </authorList>
    </citation>
    <scope>NUCLEOTIDE SEQUENCE [LARGE SCALE GENOMIC DNA]</scope>
    <source>
        <strain evidence="7">WM001</strain>
    </source>
</reference>
<dbReference type="InterPro" id="IPR011044">
    <property type="entry name" value="Quino_amine_DH_bsu"/>
</dbReference>
<evidence type="ECO:0000256" key="2">
    <source>
        <dbReference type="ARBA" id="ARBA00022737"/>
    </source>
</evidence>
<accession>A0A1R2C724</accession>
<evidence type="ECO:0000256" key="1">
    <source>
        <dbReference type="ARBA" id="ARBA00022574"/>
    </source>
</evidence>
<dbReference type="PANTHER" id="PTHR13743">
    <property type="entry name" value="BEIGE/BEACH-RELATED"/>
    <property type="match status" value="1"/>
</dbReference>
<dbReference type="OrthoDB" id="437584at2759"/>
<organism evidence="7 8">
    <name type="scientific">Stentor coeruleus</name>
    <dbReference type="NCBI Taxonomy" id="5963"/>
    <lineage>
        <taxon>Eukaryota</taxon>
        <taxon>Sar</taxon>
        <taxon>Alveolata</taxon>
        <taxon>Ciliophora</taxon>
        <taxon>Postciliodesmatophora</taxon>
        <taxon>Heterotrichea</taxon>
        <taxon>Heterotrichida</taxon>
        <taxon>Stentoridae</taxon>
        <taxon>Stentor</taxon>
    </lineage>
</organism>
<dbReference type="PROSITE" id="PS00678">
    <property type="entry name" value="WD_REPEATS_1"/>
    <property type="match status" value="1"/>
</dbReference>
<gene>
    <name evidence="7" type="ORF">SteCoe_13994</name>
</gene>
<keyword evidence="8" id="KW-1185">Reference proteome</keyword>
<sequence>MSALTQALISGQVENSKPLNLLVASNQAVDLIDSAKKSELKKEMQNIQNLVNTAYSYKAVEFPSECNLIKLSSKHNLLIGANSTKGSIDIVNLSDQSKNIEVEIANILISCIRMNKNQDKIYLGDYNGNIFVYDFPSLNPESVKKINLGLDKVIFDVFDDKIYAASFSSNTVLVIDNNLQDYKIIGYSFLTNYVRVSNDGKYVAVSDYSNVFVYSRELMCVQMAYEVKFFENGEEVGASELKKCEIEFFKTMQKICISHDNLIDIWNLDDGNLECTKKLDSNSDITSLKLSDDDRYLIAVGYDHSINIWDLYSYIESQIFINHPIKDLDKDPRVNYEKVYYDLEIDEDRNLIYTHSLGSKYSFQWKGVFLDKAMFPNSTFGKAGQCCVTCKPKNEIIVTVLKEGKFLVWDIETLNFVKEVKIPKGELLSLTFAETIESNLLIGSENIIYEYQINDYSYIRDIRNDSVGLIYCIKANSQYIVSGGSNKSIVVQNTQGLIIKEITFHNSEITAMKLSTNYIITGDTEGVIGIHVLNTWALHASLGLKGSPIKSIELLKNNDTIITIGEDGKCIFWSIYDKIDIKTLELKEYELCVNDCYLSNDERRFYLSEKNGFLLIYNLPSFKNLATLPYYNSNQRFTMDSSEKYLLVSNDSGLFRTKGAVSVDHPLILDENINVPKVRRFLNGGRRGDLSNQNSWVIAPYMVNSLHYYADENDKINLKAAMLKGAYYIKSSLGTPLDIALAKGNTEAAGAIISKLKERVNENKYALETLSDCLCELNNRGYKGLDELYNECLIKSPESLPETCAQSINLPIIHYELTMKVDPTKYIGSEKVDKGKRITFLISTIRMNVEIGSQESLDFLESLLNCSNTEIFKTQFIQTILYEKWKNVRIIMYLNSLLFVFYLISLSLFIITRDPLYLIIALVWNILTFIYEVIQMGINFIKYWKDFWNYIDMSRAGLFYVYFCLEITKPSTTSIKSENTQTEIFDTQDIYTWILVLVTILSWIRGITLFSLSSSTRYMVSLLGEVLKDIISFAVVVFYSILSFALIKMAFPTSEFVDKPLPTIGTSIIDAYFEAIGGGDGESTGLTCFLVIVNSVFNVIIMMNLLISILGTTYSRVNDNAEVEDLKELTEMIIEAERFYINKRGEKRKTIMQICEEYTPPETFGHDTIGIKLKSMRGEVESIQSAHEEVYNTCINNFEELIQLHANTQAKIENNIKDIVKEIKKNQDEMRKELIQTINNQITDALVTDGDAFLCPNDHILNYSNNENINCIFCNKLPTSKKIPFCKICYFAFCQDCEVCLKLKSEVRTSLKCNENHVFYYYPNLNEYLEYLKMETNQTCRFCNEVIKQEAHGCVLCRYFACINCINSFKTSENNKDESLKCLNSHILTWKQRELYKENFKIKCSDCNNIRIGAGFFICSDCSYYLCLSCVSKCIAENNKLTNNLNQDDAEGPANEGNTIKKDVESKVESHPPES</sequence>
<feature type="transmembrane region" description="Helical" evidence="6">
    <location>
        <begin position="990"/>
        <end position="1010"/>
    </location>
</feature>
<proteinExistence type="predicted"/>
<evidence type="ECO:0000313" key="8">
    <source>
        <dbReference type="Proteomes" id="UP000187209"/>
    </source>
</evidence>
<keyword evidence="6" id="KW-0472">Membrane</keyword>
<dbReference type="InterPro" id="IPR050865">
    <property type="entry name" value="BEACH_Domain"/>
</dbReference>
<dbReference type="Gene3D" id="2.130.10.10">
    <property type="entry name" value="YVTN repeat-like/Quinoprotein amine dehydrogenase"/>
    <property type="match status" value="2"/>
</dbReference>
<feature type="region of interest" description="Disordered" evidence="5">
    <location>
        <begin position="1446"/>
        <end position="1475"/>
    </location>
</feature>